<keyword evidence="3" id="KW-1185">Reference proteome</keyword>
<dbReference type="Proteomes" id="UP000289546">
    <property type="component" value="Unassembled WGS sequence"/>
</dbReference>
<dbReference type="RefSeq" id="WP_128915983.1">
    <property type="nucleotide sequence ID" value="NZ_LBJQ01000001.1"/>
</dbReference>
<proteinExistence type="predicted"/>
<dbReference type="EMBL" id="LBJQ01000001">
    <property type="protein sequence ID" value="RXH38706.1"/>
    <property type="molecule type" value="Genomic_DNA"/>
</dbReference>
<comment type="caution">
    <text evidence="2">The sequence shown here is derived from an EMBL/GenBank/DDBJ whole genome shotgun (WGS) entry which is preliminary data.</text>
</comment>
<dbReference type="InterPro" id="IPR011053">
    <property type="entry name" value="Single_hybrid_motif"/>
</dbReference>
<dbReference type="InterPro" id="IPR000089">
    <property type="entry name" value="Biotin_lipoyl"/>
</dbReference>
<dbReference type="Pfam" id="PF00364">
    <property type="entry name" value="Biotin_lipoyl"/>
    <property type="match status" value="1"/>
</dbReference>
<gene>
    <name evidence="2" type="ORF">XH99_00095</name>
</gene>
<evidence type="ECO:0000313" key="3">
    <source>
        <dbReference type="Proteomes" id="UP000289546"/>
    </source>
</evidence>
<evidence type="ECO:0000313" key="2">
    <source>
        <dbReference type="EMBL" id="RXH38706.1"/>
    </source>
</evidence>
<protein>
    <recommendedName>
        <fullName evidence="1">Lipoyl-binding domain-containing protein</fullName>
    </recommendedName>
</protein>
<evidence type="ECO:0000259" key="1">
    <source>
        <dbReference type="Pfam" id="PF00364"/>
    </source>
</evidence>
<name>A0A4Q0SLN5_9BRAD</name>
<organism evidence="2 3">
    <name type="scientific">Bradyrhizobium nanningense</name>
    <dbReference type="NCBI Taxonomy" id="1325118"/>
    <lineage>
        <taxon>Bacteria</taxon>
        <taxon>Pseudomonadati</taxon>
        <taxon>Pseudomonadota</taxon>
        <taxon>Alphaproteobacteria</taxon>
        <taxon>Hyphomicrobiales</taxon>
        <taxon>Nitrobacteraceae</taxon>
        <taxon>Bradyrhizobium</taxon>
    </lineage>
</organism>
<dbReference type="AlphaFoldDB" id="A0A4Q0SLN5"/>
<sequence length="139" mass="14565">MSSPLDHVDQLSIWLKDAGLALLELRGPSASLRLVNDGVSVRAVDGEEIPPVDALSITVRAPSPGIFLDRHPLHAQAIALIGANVRAGEPLGFLQIGPLLLAVLAPRSGMVTDVLIAHGTVVGYGEPLFVLRPIEGETS</sequence>
<feature type="domain" description="Lipoyl-binding" evidence="1">
    <location>
        <begin position="58"/>
        <end position="131"/>
    </location>
</feature>
<dbReference type="SUPFAM" id="SSF51230">
    <property type="entry name" value="Single hybrid motif"/>
    <property type="match status" value="1"/>
</dbReference>
<reference evidence="2 3" key="1">
    <citation type="submission" date="2015-04" db="EMBL/GenBank/DDBJ databases">
        <title>Comparative genomics of rhizobia nodulating Arachis hypogaea in China.</title>
        <authorList>
            <person name="Li Y."/>
        </authorList>
    </citation>
    <scope>NUCLEOTIDE SEQUENCE [LARGE SCALE GENOMIC DNA]</scope>
    <source>
        <strain evidence="2 3">CCBAU 51757</strain>
    </source>
</reference>
<accession>A0A4Q0SLN5</accession>
<dbReference type="Gene3D" id="2.40.50.100">
    <property type="match status" value="1"/>
</dbReference>